<dbReference type="PANTHER" id="PTHR47738:SF2">
    <property type="entry name" value="PTS SYSTEM FRUCTOSE-LIKE EIIA COMPONENT"/>
    <property type="match status" value="1"/>
</dbReference>
<sequence length="157" mass="17405">MSIRALINEDLIDLHLHGSNQLNVIEQMASMLERQGRIESKSIFTECVLEREAQVTTGFGNGIAIPHGKDETVKDTSISIGKLSNSVDWKAMDDRDVSFVIMLAIPESEAGTTHLQILSQLSGKLMDEDFRDSLMKANEKEDVLNLLSDCITEKNIG</sequence>
<evidence type="ECO:0000313" key="7">
    <source>
        <dbReference type="EMBL" id="GGC89682.1"/>
    </source>
</evidence>
<evidence type="ECO:0000256" key="5">
    <source>
        <dbReference type="ARBA" id="ARBA00022683"/>
    </source>
</evidence>
<dbReference type="InterPro" id="IPR016152">
    <property type="entry name" value="PTrfase/Anion_transptr"/>
</dbReference>
<dbReference type="CDD" id="cd00211">
    <property type="entry name" value="PTS_IIA_fru"/>
    <property type="match status" value="1"/>
</dbReference>
<dbReference type="Pfam" id="PF00359">
    <property type="entry name" value="PTS_EIIA_2"/>
    <property type="match status" value="1"/>
</dbReference>
<keyword evidence="4" id="KW-0808">Transferase</keyword>
<dbReference type="Gene3D" id="3.40.930.10">
    <property type="entry name" value="Mannitol-specific EII, Chain A"/>
    <property type="match status" value="1"/>
</dbReference>
<evidence type="ECO:0000259" key="6">
    <source>
        <dbReference type="PROSITE" id="PS51094"/>
    </source>
</evidence>
<protein>
    <submittedName>
        <fullName evidence="7">PTS mannose transporter subunit IIAB</fullName>
    </submittedName>
</protein>
<dbReference type="EMBL" id="BMCJ01000003">
    <property type="protein sequence ID" value="GGC89682.1"/>
    <property type="molecule type" value="Genomic_DNA"/>
</dbReference>
<comment type="caution">
    <text evidence="7">The sequence shown here is derived from an EMBL/GenBank/DDBJ whole genome shotgun (WGS) entry which is preliminary data.</text>
</comment>
<proteinExistence type="predicted"/>
<dbReference type="PANTHER" id="PTHR47738">
    <property type="entry name" value="PTS SYSTEM FRUCTOSE-LIKE EIIA COMPONENT-RELATED"/>
    <property type="match status" value="1"/>
</dbReference>
<gene>
    <name evidence="7" type="ORF">GCM10007216_20520</name>
</gene>
<dbReference type="InterPro" id="IPR051541">
    <property type="entry name" value="PTS_SugarTrans_NitroReg"/>
</dbReference>
<name>A0ABQ1P2T7_9BACI</name>
<keyword evidence="8" id="KW-1185">Reference proteome</keyword>
<organism evidence="7 8">
    <name type="scientific">Thalassobacillus devorans</name>
    <dbReference type="NCBI Taxonomy" id="279813"/>
    <lineage>
        <taxon>Bacteria</taxon>
        <taxon>Bacillati</taxon>
        <taxon>Bacillota</taxon>
        <taxon>Bacilli</taxon>
        <taxon>Bacillales</taxon>
        <taxon>Bacillaceae</taxon>
        <taxon>Thalassobacillus</taxon>
    </lineage>
</organism>
<dbReference type="InterPro" id="IPR002178">
    <property type="entry name" value="PTS_EIIA_type-2_dom"/>
</dbReference>
<dbReference type="InterPro" id="IPR004715">
    <property type="entry name" value="PTS_IIA_fruc"/>
</dbReference>
<keyword evidence="3" id="KW-0762">Sugar transport</keyword>
<evidence type="ECO:0000256" key="1">
    <source>
        <dbReference type="ARBA" id="ARBA00022448"/>
    </source>
</evidence>
<dbReference type="NCBIfam" id="TIGR00848">
    <property type="entry name" value="fruA"/>
    <property type="match status" value="1"/>
</dbReference>
<feature type="domain" description="PTS EIIA type-2" evidence="6">
    <location>
        <begin position="5"/>
        <end position="150"/>
    </location>
</feature>
<evidence type="ECO:0000256" key="3">
    <source>
        <dbReference type="ARBA" id="ARBA00022597"/>
    </source>
</evidence>
<keyword evidence="1" id="KW-0813">Transport</keyword>
<evidence type="ECO:0000256" key="2">
    <source>
        <dbReference type="ARBA" id="ARBA00022553"/>
    </source>
</evidence>
<dbReference type="SUPFAM" id="SSF55804">
    <property type="entry name" value="Phoshotransferase/anion transport protein"/>
    <property type="match status" value="1"/>
</dbReference>
<dbReference type="PROSITE" id="PS51094">
    <property type="entry name" value="PTS_EIIA_TYPE_2"/>
    <property type="match status" value="1"/>
</dbReference>
<reference evidence="8" key="1">
    <citation type="journal article" date="2019" name="Int. J. Syst. Evol. Microbiol.">
        <title>The Global Catalogue of Microorganisms (GCM) 10K type strain sequencing project: providing services to taxonomists for standard genome sequencing and annotation.</title>
        <authorList>
            <consortium name="The Broad Institute Genomics Platform"/>
            <consortium name="The Broad Institute Genome Sequencing Center for Infectious Disease"/>
            <person name="Wu L."/>
            <person name="Ma J."/>
        </authorList>
    </citation>
    <scope>NUCLEOTIDE SEQUENCE [LARGE SCALE GENOMIC DNA]</scope>
    <source>
        <strain evidence="8">CCM 7282</strain>
    </source>
</reference>
<keyword evidence="2" id="KW-0597">Phosphoprotein</keyword>
<evidence type="ECO:0000313" key="8">
    <source>
        <dbReference type="Proteomes" id="UP000619534"/>
    </source>
</evidence>
<dbReference type="RefSeq" id="WP_062445926.1">
    <property type="nucleotide sequence ID" value="NZ_BMCJ01000003.1"/>
</dbReference>
<accession>A0ABQ1P2T7</accession>
<dbReference type="Proteomes" id="UP000619534">
    <property type="component" value="Unassembled WGS sequence"/>
</dbReference>
<keyword evidence="5" id="KW-0598">Phosphotransferase system</keyword>
<dbReference type="PROSITE" id="PS00372">
    <property type="entry name" value="PTS_EIIA_TYPE_2_HIS"/>
    <property type="match status" value="1"/>
</dbReference>
<evidence type="ECO:0000256" key="4">
    <source>
        <dbReference type="ARBA" id="ARBA00022679"/>
    </source>
</evidence>